<feature type="transmembrane region" description="Helical" evidence="1">
    <location>
        <begin position="199"/>
        <end position="221"/>
    </location>
</feature>
<dbReference type="OrthoDB" id="9776609at2"/>
<feature type="transmembrane region" description="Helical" evidence="1">
    <location>
        <begin position="396"/>
        <end position="415"/>
    </location>
</feature>
<evidence type="ECO:0000313" key="2">
    <source>
        <dbReference type="EMBL" id="KID57033.1"/>
    </source>
</evidence>
<feature type="transmembrane region" description="Helical" evidence="1">
    <location>
        <begin position="152"/>
        <end position="178"/>
    </location>
</feature>
<feature type="transmembrane region" description="Helical" evidence="1">
    <location>
        <begin position="354"/>
        <end position="375"/>
    </location>
</feature>
<dbReference type="EMBL" id="JWIC01000006">
    <property type="protein sequence ID" value="KID57033.1"/>
    <property type="molecule type" value="Genomic_DNA"/>
</dbReference>
<feature type="transmembrane region" description="Helical" evidence="1">
    <location>
        <begin position="20"/>
        <end position="42"/>
    </location>
</feature>
<proteinExistence type="predicted"/>
<feature type="transmembrane region" description="Helical" evidence="1">
    <location>
        <begin position="427"/>
        <end position="447"/>
    </location>
</feature>
<accession>A0A0C1MQW5</accession>
<organism evidence="2 3">
    <name type="scientific">Pseudoalteromonas luteoviolacea</name>
    <dbReference type="NCBI Taxonomy" id="43657"/>
    <lineage>
        <taxon>Bacteria</taxon>
        <taxon>Pseudomonadati</taxon>
        <taxon>Pseudomonadota</taxon>
        <taxon>Gammaproteobacteria</taxon>
        <taxon>Alteromonadales</taxon>
        <taxon>Pseudoalteromonadaceae</taxon>
        <taxon>Pseudoalteromonas</taxon>
    </lineage>
</organism>
<name>A0A0C1MQW5_9GAMM</name>
<dbReference type="InterPro" id="IPR005625">
    <property type="entry name" value="PepSY-ass_TM"/>
</dbReference>
<evidence type="ECO:0000256" key="1">
    <source>
        <dbReference type="SAM" id="Phobius"/>
    </source>
</evidence>
<dbReference type="Proteomes" id="UP000031327">
    <property type="component" value="Unassembled WGS sequence"/>
</dbReference>
<gene>
    <name evidence="2" type="ORF">JF50_14320</name>
</gene>
<dbReference type="AlphaFoldDB" id="A0A0C1MQW5"/>
<protein>
    <submittedName>
        <fullName evidence="2">Peptidase</fullName>
    </submittedName>
</protein>
<dbReference type="RefSeq" id="WP_039610093.1">
    <property type="nucleotide sequence ID" value="NZ_JWIC01000006.1"/>
</dbReference>
<dbReference type="PANTHER" id="PTHR34219:SF9">
    <property type="entry name" value="IRON-REGULATED INNER MEMBRANE PROTEIN"/>
    <property type="match status" value="1"/>
</dbReference>
<comment type="caution">
    <text evidence="2">The sequence shown here is derived from an EMBL/GenBank/DDBJ whole genome shotgun (WGS) entry which is preliminary data.</text>
</comment>
<dbReference type="PANTHER" id="PTHR34219">
    <property type="entry name" value="IRON-REGULATED INNER MEMBRANE PROTEIN-RELATED"/>
    <property type="match status" value="1"/>
</dbReference>
<sequence>MKIRSDILRTYQSLHTWTGITAGLLLFIGFFAGSLTMFSSAINDWATPPDYQLPQVESGQHDVLLQQVLSLNPEALKGVSVSFEEASSPVSWYGHGSARGFSMDDQVWHATLNEQGDMITELRHVNELSMLVDYLHRSAGIIGELGHDQAGVYVLGVAAFLYFIALVSGVIFLLPSLVKSFFALRKEKGANRFWLDSHNLVGIASLPFHIIIAVTVIVFSFHDLFYGGLSQVYGDKPMFGGGETHKEIRYELKDLPSLDDIKQATLTYAPGYEVKSISLSRLTTAHPSATVMIVSERTLMRGPHNDYVFMNPFTLEINSSSVTSDHGQQGIWGAVVTSFFGLHFGSYGGELGRWLYFVMGLGGAFLFYSGNLIWLEKRRKKQSTKQSRSSHFMANLTIGVTLGCLIGLAGTFAASKWLTLADWNINIAYMWVYYTLFLSTMASAFIIGAARFSIIGLSLFIALCIMIPLNSMIALALPSIGIWSPNSMADFGIEMGAIGFALAACYALKRARQRVYEGEVDSIWYCPKMSKQPHVRSRVA</sequence>
<dbReference type="Pfam" id="PF03929">
    <property type="entry name" value="PepSY_TM"/>
    <property type="match status" value="1"/>
</dbReference>
<keyword evidence="1" id="KW-0812">Transmembrane</keyword>
<keyword evidence="1" id="KW-0472">Membrane</keyword>
<evidence type="ECO:0000313" key="3">
    <source>
        <dbReference type="Proteomes" id="UP000031327"/>
    </source>
</evidence>
<reference evidence="2 3" key="1">
    <citation type="submission" date="2014-12" db="EMBL/GenBank/DDBJ databases">
        <title>Draft Genome Sequence of Pseudoalteromonas luteoviolacea HI1.</title>
        <authorList>
            <person name="Asahina A.Y."/>
            <person name="Hadfield M.G."/>
        </authorList>
    </citation>
    <scope>NUCLEOTIDE SEQUENCE [LARGE SCALE GENOMIC DNA]</scope>
    <source>
        <strain evidence="2 3">HI1</strain>
    </source>
</reference>
<keyword evidence="1" id="KW-1133">Transmembrane helix</keyword>
<feature type="transmembrane region" description="Helical" evidence="1">
    <location>
        <begin position="454"/>
        <end position="477"/>
    </location>
</feature>
<feature type="transmembrane region" description="Helical" evidence="1">
    <location>
        <begin position="489"/>
        <end position="508"/>
    </location>
</feature>